<proteinExistence type="predicted"/>
<dbReference type="OrthoDB" id="17721at10239"/>
<reference evidence="2 3" key="1">
    <citation type="journal article" date="2003" name="Virology">
        <title>The complete sequence of marine bacteriophage VpV262 infecting vibrio parahaemolyticus indicates that an ancestral component of a T7 viral supergroup is widespread in the marine environment.</title>
        <authorList>
            <person name="Hardies S.C."/>
            <person name="Comeau A.M."/>
            <person name="Serwer P."/>
            <person name="Suttle C.A."/>
        </authorList>
    </citation>
    <scope>NUCLEOTIDE SEQUENCE</scope>
</reference>
<evidence type="ECO:0000313" key="2">
    <source>
        <dbReference type="EMBL" id="AAM28396.1"/>
    </source>
</evidence>
<evidence type="ECO:0000256" key="1">
    <source>
        <dbReference type="SAM" id="MobiDB-lite"/>
    </source>
</evidence>
<organism evidence="2 3">
    <name type="scientific">Vibrio phage VpV262</name>
    <dbReference type="NCBI Taxonomy" id="2907796"/>
    <lineage>
        <taxon>Viruses</taxon>
        <taxon>Duplodnaviria</taxon>
        <taxon>Heunggongvirae</taxon>
        <taxon>Uroviricota</taxon>
        <taxon>Caudoviricetes</taxon>
        <taxon>Zobellviridae</taxon>
        <taxon>Vipivirus</taxon>
        <taxon>Vipivirus canadense</taxon>
    </lineage>
</organism>
<sequence length="185" mass="21103">MLLTPELKKERWEAAYAGEIHVPKDMNRATAALFWEKRHEARTIERGKYPVFNLSMRDHDDTLSFPQLYFQCDSDYEAAMVILGSWGHWQRLCEAKWFAEKLALWQEEKAQRDIAHGRAKIKALADAGNLSACKFLASGGLSDKPKQEKPSNPKPAKNPEPAPTAEEDDFLKHGLSILEKNSEHK</sequence>
<feature type="compositionally biased region" description="Pro residues" evidence="1">
    <location>
        <begin position="152"/>
        <end position="162"/>
    </location>
</feature>
<evidence type="ECO:0000313" key="3">
    <source>
        <dbReference type="Proteomes" id="UP000001794"/>
    </source>
</evidence>
<dbReference type="RefSeq" id="NP_640324.1">
    <property type="nucleotide sequence ID" value="NC_003907.2"/>
</dbReference>
<name>Q8LT41_9CAUD</name>
<dbReference type="GeneID" id="956070"/>
<dbReference type="KEGG" id="vg:956070"/>
<accession>Q8LT41</accession>
<feature type="region of interest" description="Disordered" evidence="1">
    <location>
        <begin position="139"/>
        <end position="185"/>
    </location>
</feature>
<keyword evidence="3" id="KW-1185">Reference proteome</keyword>
<protein>
    <submittedName>
        <fullName evidence="2">Uncharacterized protein</fullName>
    </submittedName>
</protein>
<dbReference type="Proteomes" id="UP000001794">
    <property type="component" value="Segment"/>
</dbReference>
<dbReference type="EMBL" id="AY095314">
    <property type="protein sequence ID" value="AAM28396.1"/>
    <property type="molecule type" value="Genomic_DNA"/>
</dbReference>